<dbReference type="RefSeq" id="WP_046283713.1">
    <property type="nucleotide sequence ID" value="NZ_CP092430.2"/>
</dbReference>
<keyword evidence="4 8" id="KW-0964">Secreted</keyword>
<dbReference type="GO" id="GO:0005576">
    <property type="term" value="C:extracellular region"/>
    <property type="evidence" value="ECO:0007669"/>
    <property type="project" value="UniProtKB-SubCell"/>
</dbReference>
<dbReference type="InterPro" id="IPR000675">
    <property type="entry name" value="Cutinase/axe"/>
</dbReference>
<evidence type="ECO:0000256" key="2">
    <source>
        <dbReference type="ARBA" id="ARBA00007534"/>
    </source>
</evidence>
<dbReference type="PANTHER" id="PTHR33630">
    <property type="entry name" value="CUTINASE RV1984C-RELATED-RELATED"/>
    <property type="match status" value="1"/>
</dbReference>
<accession>A0A9X7IMS6</accession>
<comment type="subcellular location">
    <subcellularLocation>
        <location evidence="1 8">Secreted</location>
    </subcellularLocation>
</comment>
<dbReference type="EMBL" id="PUEV01000052">
    <property type="protein sequence ID" value="PQM52116.1"/>
    <property type="molecule type" value="Genomic_DNA"/>
</dbReference>
<dbReference type="AlphaFoldDB" id="A0A9X7IMS6"/>
<dbReference type="Pfam" id="PF01083">
    <property type="entry name" value="Cutinase"/>
    <property type="match status" value="1"/>
</dbReference>
<keyword evidence="6 8" id="KW-0378">Hydrolase</keyword>
<sequence>MKARRSLVLLGVPVAMALATLPSAPVVVPAASAAGCPDIEVTFARGTAEPPGVGGVGQKFIDALRSQVGGRSVGVYAVNYPAAEDWPPSASAGAGDANAHVQSMVATCPNTKLVLGGYSQGAMVIDLITIARASVAGFNAATLSAEEAEHVAAVAVFGNPTDRYLGGPISEISPWYGAKAIDLCADGDPICTPGALALPSHDEMFSAPHLSYAQSPMPAQAAGFVASHL</sequence>
<dbReference type="Gene3D" id="3.40.50.1820">
    <property type="entry name" value="alpha/beta hydrolase"/>
    <property type="match status" value="1"/>
</dbReference>
<keyword evidence="10" id="KW-1185">Reference proteome</keyword>
<evidence type="ECO:0000256" key="5">
    <source>
        <dbReference type="ARBA" id="ARBA00022729"/>
    </source>
</evidence>
<evidence type="ECO:0000256" key="6">
    <source>
        <dbReference type="ARBA" id="ARBA00022801"/>
    </source>
</evidence>
<dbReference type="PROSITE" id="PS00155">
    <property type="entry name" value="CUTINASE_1"/>
    <property type="match status" value="1"/>
</dbReference>
<evidence type="ECO:0000313" key="10">
    <source>
        <dbReference type="Proteomes" id="UP000237911"/>
    </source>
</evidence>
<dbReference type="InterPro" id="IPR029058">
    <property type="entry name" value="AB_hydrolase_fold"/>
</dbReference>
<organism evidence="9 10">
    <name type="scientific">Mycolicibacter virginiensis</name>
    <dbReference type="NCBI Taxonomy" id="1795032"/>
    <lineage>
        <taxon>Bacteria</taxon>
        <taxon>Bacillati</taxon>
        <taxon>Actinomycetota</taxon>
        <taxon>Actinomycetes</taxon>
        <taxon>Mycobacteriales</taxon>
        <taxon>Mycobacteriaceae</taxon>
        <taxon>Mycolicibacter</taxon>
    </lineage>
</organism>
<comment type="similarity">
    <text evidence="2 8">Belongs to the cutinase family.</text>
</comment>
<feature type="signal peptide" evidence="8">
    <location>
        <begin position="1"/>
        <end position="17"/>
    </location>
</feature>
<dbReference type="SUPFAM" id="SSF53474">
    <property type="entry name" value="alpha/beta-Hydrolases"/>
    <property type="match status" value="1"/>
</dbReference>
<reference evidence="9 10" key="1">
    <citation type="submission" date="2018-02" db="EMBL/GenBank/DDBJ databases">
        <title>Draft genome sequence of Mycobacterium virginiense isolated from mud of a swine farm in Japan.</title>
        <authorList>
            <person name="Ohya K."/>
        </authorList>
    </citation>
    <scope>NUCLEOTIDE SEQUENCE [LARGE SCALE GENOMIC DNA]</scope>
    <source>
        <strain evidence="9 10">GF75</strain>
    </source>
</reference>
<proteinExistence type="inferred from homology"/>
<gene>
    <name evidence="9" type="ORF">C5U48_11440</name>
</gene>
<dbReference type="PANTHER" id="PTHR33630:SF9">
    <property type="entry name" value="CUTINASE 4"/>
    <property type="match status" value="1"/>
</dbReference>
<feature type="chain" id="PRO_5041012218" description="Cutinase" evidence="8">
    <location>
        <begin position="18"/>
        <end position="229"/>
    </location>
</feature>
<evidence type="ECO:0000256" key="3">
    <source>
        <dbReference type="ARBA" id="ARBA00022487"/>
    </source>
</evidence>
<comment type="function">
    <text evidence="8">Catalyzes the hydrolysis of complex carboxylic polyesters found in the cell wall of plants. Degrades cutin, a macromolecule that forms the structure of the plant cuticle.</text>
</comment>
<dbReference type="GO" id="GO:0052689">
    <property type="term" value="F:carboxylic ester hydrolase activity"/>
    <property type="evidence" value="ECO:0007669"/>
    <property type="project" value="UniProtKB-KW"/>
</dbReference>
<dbReference type="SMART" id="SM01110">
    <property type="entry name" value="Cutinase"/>
    <property type="match status" value="1"/>
</dbReference>
<evidence type="ECO:0000256" key="1">
    <source>
        <dbReference type="ARBA" id="ARBA00004613"/>
    </source>
</evidence>
<keyword evidence="3 8" id="KW-0719">Serine esterase</keyword>
<name>A0A9X7IMS6_9MYCO</name>
<evidence type="ECO:0000256" key="7">
    <source>
        <dbReference type="ARBA" id="ARBA00023157"/>
    </source>
</evidence>
<evidence type="ECO:0000313" key="9">
    <source>
        <dbReference type="EMBL" id="PQM52116.1"/>
    </source>
</evidence>
<keyword evidence="7" id="KW-1015">Disulfide bond</keyword>
<evidence type="ECO:0000256" key="4">
    <source>
        <dbReference type="ARBA" id="ARBA00022525"/>
    </source>
</evidence>
<comment type="caution">
    <text evidence="9">The sequence shown here is derived from an EMBL/GenBank/DDBJ whole genome shotgun (WGS) entry which is preliminary data.</text>
</comment>
<evidence type="ECO:0000256" key="8">
    <source>
        <dbReference type="RuleBase" id="RU361263"/>
    </source>
</evidence>
<dbReference type="Proteomes" id="UP000237911">
    <property type="component" value="Unassembled WGS sequence"/>
</dbReference>
<keyword evidence="5 8" id="KW-0732">Signal</keyword>
<dbReference type="InterPro" id="IPR043580">
    <property type="entry name" value="CUTINASE_1"/>
</dbReference>
<dbReference type="EC" id="3.1.1.-" evidence="8"/>
<protein>
    <recommendedName>
        <fullName evidence="8">Cutinase</fullName>
        <ecNumber evidence="8">3.1.1.-</ecNumber>
    </recommendedName>
</protein>